<comment type="caution">
    <text evidence="3">The sequence shown here is derived from an EMBL/GenBank/DDBJ whole genome shotgun (WGS) entry which is preliminary data.</text>
</comment>
<dbReference type="InterPro" id="IPR013321">
    <property type="entry name" value="Arc_rbn_hlx_hlx"/>
</dbReference>
<dbReference type="AlphaFoldDB" id="A0A6A8LKN5"/>
<evidence type="ECO:0000256" key="1">
    <source>
        <dbReference type="ARBA" id="ARBA00010562"/>
    </source>
</evidence>
<accession>A0A6A8LKN5</accession>
<dbReference type="NCBIfam" id="TIGR02384">
    <property type="entry name" value="RelB_DinJ"/>
    <property type="match status" value="1"/>
</dbReference>
<dbReference type="Gene3D" id="1.10.1220.10">
    <property type="entry name" value="Met repressor-like"/>
    <property type="match status" value="1"/>
</dbReference>
<dbReference type="EMBL" id="WKKZ01000032">
    <property type="protein sequence ID" value="MSE04645.1"/>
    <property type="molecule type" value="Genomic_DNA"/>
</dbReference>
<organism evidence="3 5">
    <name type="scientific">Ligilactobacillus salivarius</name>
    <dbReference type="NCBI Taxonomy" id="1624"/>
    <lineage>
        <taxon>Bacteria</taxon>
        <taxon>Bacillati</taxon>
        <taxon>Bacillota</taxon>
        <taxon>Bacilli</taxon>
        <taxon>Lactobacillales</taxon>
        <taxon>Lactobacillaceae</taxon>
        <taxon>Ligilactobacillus</taxon>
    </lineage>
</organism>
<comment type="similarity">
    <text evidence="1">Belongs to the RelB/DinJ antitoxin family.</text>
</comment>
<dbReference type="GO" id="GO:0006355">
    <property type="term" value="P:regulation of DNA-templated transcription"/>
    <property type="evidence" value="ECO:0007669"/>
    <property type="project" value="InterPro"/>
</dbReference>
<sequence length="101" mass="11564">MKTVAISFKVDENIKKEFDRIAYDIGVSTSSLLNILIKRTVRENGIPFDVTASPREFVDKFDEETQREIIKELVIEQGLIPDDSIDIDDVDSYMEGKKHSN</sequence>
<keyword evidence="2" id="KW-1277">Toxin-antitoxin system</keyword>
<evidence type="ECO:0000313" key="5">
    <source>
        <dbReference type="Proteomes" id="UP000437575"/>
    </source>
</evidence>
<dbReference type="PANTHER" id="PTHR38781">
    <property type="entry name" value="ANTITOXIN DINJ-RELATED"/>
    <property type="match status" value="1"/>
</dbReference>
<dbReference type="InterPro" id="IPR007337">
    <property type="entry name" value="RelB/DinJ"/>
</dbReference>
<dbReference type="Proteomes" id="UP000437575">
    <property type="component" value="Unassembled WGS sequence"/>
</dbReference>
<protein>
    <submittedName>
        <fullName evidence="3">Type II toxin-antitoxin system RelB/DinJ family antitoxin</fullName>
    </submittedName>
</protein>
<reference evidence="5 6" key="1">
    <citation type="submission" date="2019-11" db="EMBL/GenBank/DDBJ databases">
        <title>Draft Genome Sequence of Plant Growth-Promoting Rhizosphere-Associated Bacteria.</title>
        <authorList>
            <person name="Vasilyev I.Y."/>
            <person name="Radchenko V."/>
            <person name="Ilnitskaya E.V."/>
        </authorList>
    </citation>
    <scope>NUCLEOTIDE SEQUENCE [LARGE SCALE GENOMIC DNA]</scope>
    <source>
        <strain evidence="4 6">VRA_01-1sq_f</strain>
        <strain evidence="3 5">VRA_1sq_f</strain>
    </source>
</reference>
<evidence type="ECO:0000313" key="3">
    <source>
        <dbReference type="EMBL" id="MSE04645.1"/>
    </source>
</evidence>
<proteinExistence type="inferred from homology"/>
<dbReference type="GO" id="GO:0006351">
    <property type="term" value="P:DNA-templated transcription"/>
    <property type="evidence" value="ECO:0007669"/>
    <property type="project" value="TreeGrafter"/>
</dbReference>
<evidence type="ECO:0000313" key="4">
    <source>
        <dbReference type="EMBL" id="MSE07492.1"/>
    </source>
</evidence>
<evidence type="ECO:0000313" key="6">
    <source>
        <dbReference type="Proteomes" id="UP000467635"/>
    </source>
</evidence>
<name>A0A6A8LKN5_9LACO</name>
<dbReference type="PANTHER" id="PTHR38781:SF1">
    <property type="entry name" value="ANTITOXIN DINJ-RELATED"/>
    <property type="match status" value="1"/>
</dbReference>
<dbReference type="EMBL" id="WKKX01000035">
    <property type="protein sequence ID" value="MSE07492.1"/>
    <property type="molecule type" value="Genomic_DNA"/>
</dbReference>
<evidence type="ECO:0000256" key="2">
    <source>
        <dbReference type="ARBA" id="ARBA00022649"/>
    </source>
</evidence>
<dbReference type="Pfam" id="PF04221">
    <property type="entry name" value="RelB"/>
    <property type="match status" value="1"/>
</dbReference>
<dbReference type="Proteomes" id="UP000467635">
    <property type="component" value="Unassembled WGS sequence"/>
</dbReference>
<gene>
    <name evidence="4" type="ORF">GKC33_01790</name>
    <name evidence="3" type="ORF">GKC34_01990</name>
</gene>